<feature type="domain" description="N-acetyltransferase" evidence="1">
    <location>
        <begin position="11"/>
        <end position="177"/>
    </location>
</feature>
<dbReference type="STRING" id="1448321.A0A317WZ07"/>
<keyword evidence="2" id="KW-0808">Transferase</keyword>
<dbReference type="PROSITE" id="PS51186">
    <property type="entry name" value="GNAT"/>
    <property type="match status" value="1"/>
</dbReference>
<proteinExistence type="predicted"/>
<keyword evidence="2" id="KW-0012">Acyltransferase</keyword>
<dbReference type="VEuPathDB" id="FungiDB:BO70DRAFT_131677"/>
<reference evidence="2 3" key="1">
    <citation type="submission" date="2016-12" db="EMBL/GenBank/DDBJ databases">
        <title>The genomes of Aspergillus section Nigri reveals drivers in fungal speciation.</title>
        <authorList>
            <consortium name="DOE Joint Genome Institute"/>
            <person name="Vesth T.C."/>
            <person name="Nybo J."/>
            <person name="Theobald S."/>
            <person name="Brandl J."/>
            <person name="Frisvad J.C."/>
            <person name="Nielsen K.F."/>
            <person name="Lyhne E.K."/>
            <person name="Kogle M.E."/>
            <person name="Kuo A."/>
            <person name="Riley R."/>
            <person name="Clum A."/>
            <person name="Nolan M."/>
            <person name="Lipzen A."/>
            <person name="Salamov A."/>
            <person name="Henrissat B."/>
            <person name="Wiebenga A."/>
            <person name="De Vries R.P."/>
            <person name="Grigoriev I.V."/>
            <person name="Mortensen U.H."/>
            <person name="Andersen M.R."/>
            <person name="Baker S.E."/>
        </authorList>
    </citation>
    <scope>NUCLEOTIDE SEQUENCE [LARGE SCALE GENOMIC DNA]</scope>
    <source>
        <strain evidence="2 3">CBS 117.55</strain>
    </source>
</reference>
<evidence type="ECO:0000313" key="2">
    <source>
        <dbReference type="EMBL" id="PWY89968.1"/>
    </source>
</evidence>
<sequence>MTNPPQPKSTYQILPATTPTHISAIRTLFSAYASWLSIDLTFQDFSTELATLPGKYASPGGALLIAYSVDPSNQHEHEPTPLGCVALRPLPHLPGKRFCEIKRLYVIPEARAMGVGRALAEAVVQTARELGYEEVRLDTLRNMHGPRRLYQALGFVEVGKYYETPVEEETVFLGMGL</sequence>
<dbReference type="InterPro" id="IPR052777">
    <property type="entry name" value="Acetyltransferase_Enz"/>
</dbReference>
<gene>
    <name evidence="2" type="ORF">BO70DRAFT_131677</name>
</gene>
<dbReference type="PANTHER" id="PTHR43305">
    <property type="entry name" value="FAMILY N-ACETYLTRANSFERASE, PUTATIVE (AFU_ORTHOLOGUE AFUA_2G01380)-RELATED"/>
    <property type="match status" value="1"/>
</dbReference>
<dbReference type="GeneID" id="37060275"/>
<comment type="caution">
    <text evidence="2">The sequence shown here is derived from an EMBL/GenBank/DDBJ whole genome shotgun (WGS) entry which is preliminary data.</text>
</comment>
<dbReference type="RefSeq" id="XP_025402799.1">
    <property type="nucleotide sequence ID" value="XM_025538038.1"/>
</dbReference>
<dbReference type="CDD" id="cd04301">
    <property type="entry name" value="NAT_SF"/>
    <property type="match status" value="1"/>
</dbReference>
<dbReference type="EMBL" id="MSFL01000003">
    <property type="protein sequence ID" value="PWY89968.1"/>
    <property type="molecule type" value="Genomic_DNA"/>
</dbReference>
<dbReference type="InterPro" id="IPR016181">
    <property type="entry name" value="Acyl_CoA_acyltransferase"/>
</dbReference>
<keyword evidence="3" id="KW-1185">Reference proteome</keyword>
<dbReference type="InterPro" id="IPR000182">
    <property type="entry name" value="GNAT_dom"/>
</dbReference>
<dbReference type="Pfam" id="PF00583">
    <property type="entry name" value="Acetyltransf_1"/>
    <property type="match status" value="1"/>
</dbReference>
<dbReference type="PANTHER" id="PTHR43305:SF1">
    <property type="entry name" value="FAMILY N-ACETYLTRANSFERASE, PUTATIVE (AFU_ORTHOLOGUE AFUA_2G01380)-RELATED"/>
    <property type="match status" value="1"/>
</dbReference>
<name>A0A317WZ07_9EURO</name>
<dbReference type="Proteomes" id="UP000247233">
    <property type="component" value="Unassembled WGS sequence"/>
</dbReference>
<dbReference type="Gene3D" id="3.40.630.30">
    <property type="match status" value="1"/>
</dbReference>
<dbReference type="AlphaFoldDB" id="A0A317WZ07"/>
<protein>
    <submittedName>
        <fullName evidence="2">Acyl-CoA N-acyltransferase</fullName>
    </submittedName>
</protein>
<organism evidence="2 3">
    <name type="scientific">Aspergillus heteromorphus CBS 117.55</name>
    <dbReference type="NCBI Taxonomy" id="1448321"/>
    <lineage>
        <taxon>Eukaryota</taxon>
        <taxon>Fungi</taxon>
        <taxon>Dikarya</taxon>
        <taxon>Ascomycota</taxon>
        <taxon>Pezizomycotina</taxon>
        <taxon>Eurotiomycetes</taxon>
        <taxon>Eurotiomycetidae</taxon>
        <taxon>Eurotiales</taxon>
        <taxon>Aspergillaceae</taxon>
        <taxon>Aspergillus</taxon>
        <taxon>Aspergillus subgen. Circumdati</taxon>
    </lineage>
</organism>
<evidence type="ECO:0000259" key="1">
    <source>
        <dbReference type="PROSITE" id="PS51186"/>
    </source>
</evidence>
<dbReference type="OrthoDB" id="41532at2759"/>
<dbReference type="GO" id="GO:0016747">
    <property type="term" value="F:acyltransferase activity, transferring groups other than amino-acyl groups"/>
    <property type="evidence" value="ECO:0007669"/>
    <property type="project" value="InterPro"/>
</dbReference>
<evidence type="ECO:0000313" key="3">
    <source>
        <dbReference type="Proteomes" id="UP000247233"/>
    </source>
</evidence>
<accession>A0A317WZ07</accession>
<dbReference type="SUPFAM" id="SSF55729">
    <property type="entry name" value="Acyl-CoA N-acyltransferases (Nat)"/>
    <property type="match status" value="1"/>
</dbReference>